<dbReference type="NCBIfam" id="TIGR00838">
    <property type="entry name" value="argH"/>
    <property type="match status" value="1"/>
</dbReference>
<evidence type="ECO:0000313" key="11">
    <source>
        <dbReference type="Proteomes" id="UP000014977"/>
    </source>
</evidence>
<dbReference type="SUPFAM" id="SSF48557">
    <property type="entry name" value="L-aspartase-like"/>
    <property type="match status" value="1"/>
</dbReference>
<dbReference type="Gene3D" id="1.10.40.30">
    <property type="entry name" value="Fumarase/aspartase (C-terminal domain)"/>
    <property type="match status" value="1"/>
</dbReference>
<keyword evidence="5 7" id="KW-0028">Amino-acid biosynthesis</keyword>
<protein>
    <recommendedName>
        <fullName evidence="3 7">Argininosuccinate lyase</fullName>
        <shortName evidence="7">ASAL</shortName>
        <ecNumber evidence="3 7">4.3.2.1</ecNumber>
    </recommendedName>
    <alternativeName>
        <fullName evidence="7">Arginosuccinase</fullName>
    </alternativeName>
</protein>
<proteinExistence type="inferred from homology"/>
<dbReference type="InterPro" id="IPR000362">
    <property type="entry name" value="Fumarate_lyase_fam"/>
</dbReference>
<dbReference type="PANTHER" id="PTHR43814">
    <property type="entry name" value="ARGININOSUCCINATE LYASE"/>
    <property type="match status" value="1"/>
</dbReference>
<dbReference type="AlphaFoldDB" id="S7VDV3"/>
<dbReference type="HAMAP" id="MF_00006">
    <property type="entry name" value="Arg_succ_lyase"/>
    <property type="match status" value="1"/>
</dbReference>
<sequence length="473" mass="52945">MSDKLWSGRFSEGTDTLVEGFTASIGYDRRLYTWDIEGSVAHCRMLAKTGVITAEEAAELVRGLEQVRREIEAGAFAFDDSLEDIHMHVESRLLEIVGKVAQKLHTGRSRNDQVALDIRMYLRAETRVIIEAVGRLRSALVSLAETHLGAVLPGYTHLQRAQPVLLSHHLMAYYEMFTRDGERFRDALSRIDVMPLGAAALAGTTYPIDREYTARQLDFPRISENSMDTVGDRDFALEFTAAAAICMMHFSRLSEELILWSSVEFGFVEIADAFTTGSSIMPQKKNPDVCELVRGKTGRVYGDLMTLLTLMKSLPMAYNRDMQEDKEPLFDAVDTLKMTLAVYTRMLPNITFKTDAMARATHTGFLNATDLADYLATRGMPFREAHHVVGKAVGFALGRGKELHELSLAELRTFSDRIESDIFSFLGVREMVDRRKSAGGTATENVRSAILKARRTLARESANEDRIKSGEHP</sequence>
<comment type="subcellular location">
    <subcellularLocation>
        <location evidence="7">Cytoplasm</location>
    </subcellularLocation>
</comment>
<dbReference type="Pfam" id="PF00206">
    <property type="entry name" value="Lyase_1"/>
    <property type="match status" value="1"/>
</dbReference>
<dbReference type="InterPro" id="IPR008948">
    <property type="entry name" value="L-Aspartase-like"/>
</dbReference>
<dbReference type="PRINTS" id="PR00149">
    <property type="entry name" value="FUMRATELYASE"/>
</dbReference>
<dbReference type="Pfam" id="PF14698">
    <property type="entry name" value="ASL_C2"/>
    <property type="match status" value="1"/>
</dbReference>
<comment type="pathway">
    <text evidence="2 7">Amino-acid biosynthesis; L-arginine biosynthesis; L-arginine from L-ornithine and carbamoyl phosphate: step 3/3.</text>
</comment>
<dbReference type="PATRIC" id="fig|1121405.3.peg.89"/>
<dbReference type="STRING" id="897.B2D07_11565"/>
<organism evidence="10 11">
    <name type="scientific">Desulfococcus multivorans DSM 2059</name>
    <dbReference type="NCBI Taxonomy" id="1121405"/>
    <lineage>
        <taxon>Bacteria</taxon>
        <taxon>Pseudomonadati</taxon>
        <taxon>Thermodesulfobacteriota</taxon>
        <taxon>Desulfobacteria</taxon>
        <taxon>Desulfobacterales</taxon>
        <taxon>Desulfococcaceae</taxon>
        <taxon>Desulfococcus</taxon>
    </lineage>
</organism>
<dbReference type="InterPro" id="IPR029419">
    <property type="entry name" value="Arg_succ_lyase_C"/>
</dbReference>
<evidence type="ECO:0000256" key="5">
    <source>
        <dbReference type="ARBA" id="ARBA00022605"/>
    </source>
</evidence>
<comment type="caution">
    <text evidence="10">The sequence shown here is derived from an EMBL/GenBank/DDBJ whole genome shotgun (WGS) entry which is preliminary data.</text>
</comment>
<accession>S7VDV3</accession>
<dbReference type="InterPro" id="IPR024083">
    <property type="entry name" value="Fumarase/histidase_N"/>
</dbReference>
<dbReference type="CDD" id="cd01359">
    <property type="entry name" value="Argininosuccinate_lyase"/>
    <property type="match status" value="1"/>
</dbReference>
<feature type="domain" description="Argininosuccinate lyase C-terminal" evidence="9">
    <location>
        <begin position="365"/>
        <end position="432"/>
    </location>
</feature>
<evidence type="ECO:0000256" key="1">
    <source>
        <dbReference type="ARBA" id="ARBA00000985"/>
    </source>
</evidence>
<dbReference type="RefSeq" id="WP_020875126.1">
    <property type="nucleotide sequence ID" value="NZ_ATHJ01000011.1"/>
</dbReference>
<dbReference type="PROSITE" id="PS00163">
    <property type="entry name" value="FUMARATE_LYASES"/>
    <property type="match status" value="1"/>
</dbReference>
<evidence type="ECO:0000256" key="2">
    <source>
        <dbReference type="ARBA" id="ARBA00004941"/>
    </source>
</evidence>
<reference evidence="10 11" key="1">
    <citation type="journal article" date="2013" name="Genome Announc.">
        <title>Draft genome sequences for three mercury-methylating, sulfate-reducing bacteria.</title>
        <authorList>
            <person name="Brown S.D."/>
            <person name="Hurt R.A.Jr."/>
            <person name="Gilmour C.C."/>
            <person name="Elias D.A."/>
        </authorList>
    </citation>
    <scope>NUCLEOTIDE SEQUENCE [LARGE SCALE GENOMIC DNA]</scope>
    <source>
        <strain evidence="10 11">DSM 2059</strain>
    </source>
</reference>
<dbReference type="FunFam" id="1.10.275.10:FF:000002">
    <property type="entry name" value="Argininosuccinate lyase"/>
    <property type="match status" value="1"/>
</dbReference>
<dbReference type="Gene3D" id="1.20.200.10">
    <property type="entry name" value="Fumarase/aspartase (Central domain)"/>
    <property type="match status" value="1"/>
</dbReference>
<dbReference type="InterPro" id="IPR009049">
    <property type="entry name" value="Argininosuccinate_lyase"/>
</dbReference>
<dbReference type="GO" id="GO:0004056">
    <property type="term" value="F:argininosuccinate lyase activity"/>
    <property type="evidence" value="ECO:0007669"/>
    <property type="project" value="UniProtKB-UniRule"/>
</dbReference>
<dbReference type="OrthoDB" id="9769623at2"/>
<dbReference type="EMBL" id="ATHJ01000011">
    <property type="protein sequence ID" value="EPR44899.1"/>
    <property type="molecule type" value="Genomic_DNA"/>
</dbReference>
<evidence type="ECO:0000259" key="9">
    <source>
        <dbReference type="Pfam" id="PF14698"/>
    </source>
</evidence>
<dbReference type="GO" id="GO:0005829">
    <property type="term" value="C:cytosol"/>
    <property type="evidence" value="ECO:0007669"/>
    <property type="project" value="TreeGrafter"/>
</dbReference>
<dbReference type="Gene3D" id="1.10.275.10">
    <property type="entry name" value="Fumarase/aspartase (N-terminal domain)"/>
    <property type="match status" value="1"/>
</dbReference>
<dbReference type="PANTHER" id="PTHR43814:SF1">
    <property type="entry name" value="ARGININOSUCCINATE LYASE"/>
    <property type="match status" value="1"/>
</dbReference>
<dbReference type="FunFam" id="1.20.200.10:FF:000015">
    <property type="entry name" value="argininosuccinate lyase isoform X2"/>
    <property type="match status" value="1"/>
</dbReference>
<keyword evidence="7" id="KW-0963">Cytoplasm</keyword>
<dbReference type="InterPro" id="IPR020557">
    <property type="entry name" value="Fumarate_lyase_CS"/>
</dbReference>
<name>S7VDV3_DESML</name>
<comment type="similarity">
    <text evidence="7">Belongs to the lyase 1 family. Argininosuccinate lyase subfamily.</text>
</comment>
<evidence type="ECO:0000256" key="7">
    <source>
        <dbReference type="HAMAP-Rule" id="MF_00006"/>
    </source>
</evidence>
<keyword evidence="11" id="KW-1185">Reference proteome</keyword>
<evidence type="ECO:0000256" key="3">
    <source>
        <dbReference type="ARBA" id="ARBA00012338"/>
    </source>
</evidence>
<evidence type="ECO:0000313" key="10">
    <source>
        <dbReference type="EMBL" id="EPR44899.1"/>
    </source>
</evidence>
<evidence type="ECO:0000256" key="4">
    <source>
        <dbReference type="ARBA" id="ARBA00022571"/>
    </source>
</evidence>
<dbReference type="FunFam" id="1.10.40.30:FF:000001">
    <property type="entry name" value="Argininosuccinate lyase"/>
    <property type="match status" value="1"/>
</dbReference>
<dbReference type="eggNOG" id="COG0165">
    <property type="taxonomic scope" value="Bacteria"/>
</dbReference>
<evidence type="ECO:0000259" key="8">
    <source>
        <dbReference type="Pfam" id="PF00206"/>
    </source>
</evidence>
<dbReference type="UniPathway" id="UPA00068">
    <property type="reaction ID" value="UER00114"/>
</dbReference>
<gene>
    <name evidence="7" type="primary">argH</name>
    <name evidence="10" type="ORF">dsmv_0935</name>
</gene>
<keyword evidence="4 7" id="KW-0055">Arginine biosynthesis</keyword>
<keyword evidence="6 7" id="KW-0456">Lyase</keyword>
<dbReference type="GO" id="GO:0042450">
    <property type="term" value="P:L-arginine biosynthetic process via ornithine"/>
    <property type="evidence" value="ECO:0007669"/>
    <property type="project" value="UniProtKB-UniRule"/>
</dbReference>
<dbReference type="EC" id="4.3.2.1" evidence="3 7"/>
<dbReference type="Proteomes" id="UP000014977">
    <property type="component" value="Unassembled WGS sequence"/>
</dbReference>
<comment type="catalytic activity">
    <reaction evidence="1 7">
        <text>2-(N(omega)-L-arginino)succinate = fumarate + L-arginine</text>
        <dbReference type="Rhea" id="RHEA:24020"/>
        <dbReference type="ChEBI" id="CHEBI:29806"/>
        <dbReference type="ChEBI" id="CHEBI:32682"/>
        <dbReference type="ChEBI" id="CHEBI:57472"/>
        <dbReference type="EC" id="4.3.2.1"/>
    </reaction>
</comment>
<dbReference type="InterPro" id="IPR022761">
    <property type="entry name" value="Fumarate_lyase_N"/>
</dbReference>
<dbReference type="PRINTS" id="PR00145">
    <property type="entry name" value="ARGSUCLYASE"/>
</dbReference>
<evidence type="ECO:0000256" key="6">
    <source>
        <dbReference type="ARBA" id="ARBA00023239"/>
    </source>
</evidence>
<feature type="domain" description="Fumarate lyase N-terminal" evidence="8">
    <location>
        <begin position="8"/>
        <end position="302"/>
    </location>
</feature>